<protein>
    <recommendedName>
        <fullName evidence="3">WW domain-containing protein</fullName>
    </recommendedName>
</protein>
<evidence type="ECO:0000256" key="1">
    <source>
        <dbReference type="SAM" id="Coils"/>
    </source>
</evidence>
<accession>A0A9W7CM84</accession>
<feature type="region of interest" description="Disordered" evidence="2">
    <location>
        <begin position="324"/>
        <end position="360"/>
    </location>
</feature>
<feature type="coiled-coil region" evidence="1">
    <location>
        <begin position="137"/>
        <end position="171"/>
    </location>
</feature>
<evidence type="ECO:0000313" key="5">
    <source>
        <dbReference type="Proteomes" id="UP001165160"/>
    </source>
</evidence>
<keyword evidence="1" id="KW-0175">Coiled coil</keyword>
<evidence type="ECO:0000259" key="3">
    <source>
        <dbReference type="PROSITE" id="PS01159"/>
    </source>
</evidence>
<proteinExistence type="predicted"/>
<keyword evidence="5" id="KW-1185">Reference proteome</keyword>
<evidence type="ECO:0000313" key="4">
    <source>
        <dbReference type="EMBL" id="GMI07199.1"/>
    </source>
</evidence>
<dbReference type="PROSITE" id="PS01159">
    <property type="entry name" value="WW_DOMAIN_1"/>
    <property type="match status" value="1"/>
</dbReference>
<dbReference type="Proteomes" id="UP001165160">
    <property type="component" value="Unassembled WGS sequence"/>
</dbReference>
<organism evidence="4 5">
    <name type="scientific">Triparma verrucosa</name>
    <dbReference type="NCBI Taxonomy" id="1606542"/>
    <lineage>
        <taxon>Eukaryota</taxon>
        <taxon>Sar</taxon>
        <taxon>Stramenopiles</taxon>
        <taxon>Ochrophyta</taxon>
        <taxon>Bolidophyceae</taxon>
        <taxon>Parmales</taxon>
        <taxon>Triparmaceae</taxon>
        <taxon>Triparma</taxon>
    </lineage>
</organism>
<gene>
    <name evidence="4" type="ORF">TrVE_jg8376</name>
</gene>
<evidence type="ECO:0000256" key="2">
    <source>
        <dbReference type="SAM" id="MobiDB-lite"/>
    </source>
</evidence>
<feature type="domain" description="WW" evidence="3">
    <location>
        <begin position="81"/>
        <end position="107"/>
    </location>
</feature>
<dbReference type="EMBL" id="BRXX01000360">
    <property type="protein sequence ID" value="GMI07199.1"/>
    <property type="molecule type" value="Genomic_DNA"/>
</dbReference>
<sequence>MSHSSSYPARQTVEAAIDSVAHKLSLSDIAQLINHITNLHSSEGEWIEHVDSRAGPTRWDRRVSREATWYDPRGRLDPNEWEEGVDGRSGKRFWHSRANRTTSFDDPKAGMPGWVQRVEEESKAAYWQNEGTGKTSWDLLEVQIKREEERKAAAEEELQKLKTEALERKKLEECPKCGQHCFSIPGVFSLSAKRIPLNIEDKVDNGRCLICNPGSDADKARRAVAKADRLAEAALQRAQEAARQAEIHMKAAAEATEEAKEAEVKMISSEKSAAEEKEKEETNIRQAQEAEIEAEKNKFEKAAETAATQWKHFMKIRELAKEEKEAAEHRKESEEEKVNTARKFEKEHRSEADKQYKEASRRVRDMKNRLIAYLPAPSCGGVWQLCSGGGPCQVCSKNVPDGGVGMQCSNGGHFLCWYNCILVTGCNAANIEAAHRENIQQDIRKYTKRSGCSCNPCRANEDDNKAWIGYCVSTPSNQRRSSGLKQGLDLSSVQVCVEI</sequence>
<dbReference type="InterPro" id="IPR001202">
    <property type="entry name" value="WW_dom"/>
</dbReference>
<name>A0A9W7CM84_9STRA</name>
<reference evidence="5" key="1">
    <citation type="journal article" date="2023" name="Commun. Biol.">
        <title>Genome analysis of Parmales, the sister group of diatoms, reveals the evolutionary specialization of diatoms from phago-mixotrophs to photoautotrophs.</title>
        <authorList>
            <person name="Ban H."/>
            <person name="Sato S."/>
            <person name="Yoshikawa S."/>
            <person name="Yamada K."/>
            <person name="Nakamura Y."/>
            <person name="Ichinomiya M."/>
            <person name="Sato N."/>
            <person name="Blanc-Mathieu R."/>
            <person name="Endo H."/>
            <person name="Kuwata A."/>
            <person name="Ogata H."/>
        </authorList>
    </citation>
    <scope>NUCLEOTIDE SEQUENCE [LARGE SCALE GENOMIC DNA]</scope>
    <source>
        <strain evidence="5">NIES 3699</strain>
    </source>
</reference>
<dbReference type="AlphaFoldDB" id="A0A9W7CM84"/>
<comment type="caution">
    <text evidence="4">The sequence shown here is derived from an EMBL/GenBank/DDBJ whole genome shotgun (WGS) entry which is preliminary data.</text>
</comment>